<dbReference type="OrthoDB" id="10266980at2759"/>
<dbReference type="GO" id="GO:0097035">
    <property type="term" value="P:regulation of membrane lipid distribution"/>
    <property type="evidence" value="ECO:0007669"/>
    <property type="project" value="TreeGrafter"/>
</dbReference>
<keyword evidence="4 5" id="KW-0472">Membrane</keyword>
<keyword evidence="2 5" id="KW-0812">Transmembrane</keyword>
<dbReference type="Proteomes" id="UP000663852">
    <property type="component" value="Unassembled WGS sequence"/>
</dbReference>
<feature type="transmembrane region" description="Helical" evidence="6">
    <location>
        <begin position="99"/>
        <end position="118"/>
    </location>
</feature>
<dbReference type="PROSITE" id="PS50922">
    <property type="entry name" value="TLC"/>
    <property type="match status" value="1"/>
</dbReference>
<evidence type="ECO:0000313" key="10">
    <source>
        <dbReference type="Proteomes" id="UP000663828"/>
    </source>
</evidence>
<dbReference type="Proteomes" id="UP000663828">
    <property type="component" value="Unassembled WGS sequence"/>
</dbReference>
<dbReference type="Pfam" id="PF03798">
    <property type="entry name" value="TRAM_LAG1_CLN8"/>
    <property type="match status" value="1"/>
</dbReference>
<feature type="transmembrane region" description="Helical" evidence="6">
    <location>
        <begin position="66"/>
        <end position="87"/>
    </location>
</feature>
<dbReference type="GO" id="GO:0007009">
    <property type="term" value="P:plasma membrane organization"/>
    <property type="evidence" value="ECO:0007669"/>
    <property type="project" value="TreeGrafter"/>
</dbReference>
<dbReference type="GO" id="GO:0055091">
    <property type="term" value="P:phospholipid homeostasis"/>
    <property type="evidence" value="ECO:0007669"/>
    <property type="project" value="TreeGrafter"/>
</dbReference>
<evidence type="ECO:0000256" key="4">
    <source>
        <dbReference type="ARBA" id="ARBA00023136"/>
    </source>
</evidence>
<evidence type="ECO:0000313" key="8">
    <source>
        <dbReference type="EMBL" id="CAF0898007.1"/>
    </source>
</evidence>
<feature type="transmembrane region" description="Helical" evidence="6">
    <location>
        <begin position="130"/>
        <end position="148"/>
    </location>
</feature>
<feature type="transmembrane region" description="Helical" evidence="6">
    <location>
        <begin position="228"/>
        <end position="249"/>
    </location>
</feature>
<dbReference type="SMART" id="SM00724">
    <property type="entry name" value="TLC"/>
    <property type="match status" value="1"/>
</dbReference>
<reference evidence="9" key="1">
    <citation type="submission" date="2021-02" db="EMBL/GenBank/DDBJ databases">
        <authorList>
            <person name="Nowell W R."/>
        </authorList>
    </citation>
    <scope>NUCLEOTIDE SEQUENCE</scope>
</reference>
<dbReference type="InterPro" id="IPR006634">
    <property type="entry name" value="TLC-dom"/>
</dbReference>
<feature type="transmembrane region" description="Helical" evidence="6">
    <location>
        <begin position="193"/>
        <end position="216"/>
    </location>
</feature>
<evidence type="ECO:0000256" key="2">
    <source>
        <dbReference type="ARBA" id="ARBA00022692"/>
    </source>
</evidence>
<gene>
    <name evidence="8" type="ORF">EDS130_LOCUS9635</name>
    <name evidence="9" type="ORF">XAT740_LOCUS43314</name>
</gene>
<sequence>MVAISATLGVCWTLLSFAFFVLCRYLILPISLLRPASTKTKRTASKSYVHTFLTCPDDQQWERVNLLVSWIHSFITGVLVIYSFWAYAPHMFNDLVTHVTLVTYLTCALSYGYFWYDFCDVLSNRRGSEMMELLFHHVLTLIFFSFNIFRVFNIGYQMFALIAEINSIFLHARKLFHLYQIPRGHIIVRLNMFLNIFTFLLCRIGMLIFVTIFVYQDRYRVGNLNYMYVMYVLIPGVWIMNPILFYRVLRTDLFKKHQSKKLVS</sequence>
<dbReference type="InterPro" id="IPR050846">
    <property type="entry name" value="TLCD"/>
</dbReference>
<feature type="transmembrane region" description="Helical" evidence="6">
    <location>
        <begin position="6"/>
        <end position="27"/>
    </location>
</feature>
<evidence type="ECO:0000256" key="5">
    <source>
        <dbReference type="PROSITE-ProRule" id="PRU00205"/>
    </source>
</evidence>
<dbReference type="EMBL" id="CAJNOJ010000032">
    <property type="protein sequence ID" value="CAF0898007.1"/>
    <property type="molecule type" value="Genomic_DNA"/>
</dbReference>
<dbReference type="GO" id="GO:0005886">
    <property type="term" value="C:plasma membrane"/>
    <property type="evidence" value="ECO:0007669"/>
    <property type="project" value="TreeGrafter"/>
</dbReference>
<proteinExistence type="predicted"/>
<comment type="caution">
    <text evidence="9">The sequence shown here is derived from an EMBL/GenBank/DDBJ whole genome shotgun (WGS) entry which is preliminary data.</text>
</comment>
<evidence type="ECO:0000313" key="9">
    <source>
        <dbReference type="EMBL" id="CAF1556824.1"/>
    </source>
</evidence>
<evidence type="ECO:0000259" key="7">
    <source>
        <dbReference type="PROSITE" id="PS50922"/>
    </source>
</evidence>
<evidence type="ECO:0000256" key="6">
    <source>
        <dbReference type="SAM" id="Phobius"/>
    </source>
</evidence>
<evidence type="ECO:0000256" key="1">
    <source>
        <dbReference type="ARBA" id="ARBA00004141"/>
    </source>
</evidence>
<accession>A0A815XFN8</accession>
<comment type="subcellular location">
    <subcellularLocation>
        <location evidence="1">Membrane</location>
        <topology evidence="1">Multi-pass membrane protein</topology>
    </subcellularLocation>
</comment>
<feature type="domain" description="TLC" evidence="7">
    <location>
        <begin position="58"/>
        <end position="257"/>
    </location>
</feature>
<dbReference type="GO" id="GO:0071709">
    <property type="term" value="P:membrane assembly"/>
    <property type="evidence" value="ECO:0007669"/>
    <property type="project" value="TreeGrafter"/>
</dbReference>
<dbReference type="AlphaFoldDB" id="A0A815XFN8"/>
<dbReference type="EMBL" id="CAJNOR010005320">
    <property type="protein sequence ID" value="CAF1556824.1"/>
    <property type="molecule type" value="Genomic_DNA"/>
</dbReference>
<keyword evidence="10" id="KW-1185">Reference proteome</keyword>
<dbReference type="PANTHER" id="PTHR13439">
    <property type="entry name" value="CT120 PROTEIN"/>
    <property type="match status" value="1"/>
</dbReference>
<name>A0A815XFN8_ADIRI</name>
<dbReference type="PANTHER" id="PTHR13439:SF4">
    <property type="entry name" value="TLC DOMAIN-CONTAINING PROTEIN"/>
    <property type="match status" value="1"/>
</dbReference>
<organism evidence="9 10">
    <name type="scientific">Adineta ricciae</name>
    <name type="common">Rotifer</name>
    <dbReference type="NCBI Taxonomy" id="249248"/>
    <lineage>
        <taxon>Eukaryota</taxon>
        <taxon>Metazoa</taxon>
        <taxon>Spiralia</taxon>
        <taxon>Gnathifera</taxon>
        <taxon>Rotifera</taxon>
        <taxon>Eurotatoria</taxon>
        <taxon>Bdelloidea</taxon>
        <taxon>Adinetida</taxon>
        <taxon>Adinetidae</taxon>
        <taxon>Adineta</taxon>
    </lineage>
</organism>
<keyword evidence="3 6" id="KW-1133">Transmembrane helix</keyword>
<evidence type="ECO:0000256" key="3">
    <source>
        <dbReference type="ARBA" id="ARBA00022989"/>
    </source>
</evidence>
<protein>
    <recommendedName>
        <fullName evidence="7">TLC domain-containing protein</fullName>
    </recommendedName>
</protein>